<dbReference type="RefSeq" id="WP_243065960.1">
    <property type="nucleotide sequence ID" value="NZ_JAIVFK010000003.1"/>
</dbReference>
<reference evidence="9" key="1">
    <citation type="journal article" date="2022" name="ISME J.">
        <title>Identification of active gaseous-alkane degraders at natural gas seeps.</title>
        <authorList>
            <person name="Farhan Ul Haque M."/>
            <person name="Hernandez M."/>
            <person name="Crombie A.T."/>
            <person name="Murrell J.C."/>
        </authorList>
    </citation>
    <scope>NUCLEOTIDE SEQUENCE</scope>
    <source>
        <strain evidence="9">PC2</strain>
    </source>
</reference>
<evidence type="ECO:0000256" key="1">
    <source>
        <dbReference type="ARBA" id="ARBA00022598"/>
    </source>
</evidence>
<dbReference type="Proteomes" id="UP001139104">
    <property type="component" value="Unassembled WGS sequence"/>
</dbReference>
<dbReference type="Gene3D" id="3.40.50.620">
    <property type="entry name" value="HUPs"/>
    <property type="match status" value="1"/>
</dbReference>
<dbReference type="PANTHER" id="PTHR43033">
    <property type="entry name" value="TRNA(ILE)-LYSIDINE SYNTHASE-RELATED"/>
    <property type="match status" value="1"/>
</dbReference>
<keyword evidence="3 6" id="KW-0547">Nucleotide-binding</keyword>
<feature type="domain" description="tRNA(Ile)-lysidine/2-thiocytidine synthase N-terminal" evidence="8">
    <location>
        <begin position="22"/>
        <end position="200"/>
    </location>
</feature>
<dbReference type="InterPro" id="IPR012094">
    <property type="entry name" value="tRNA_Ile_lys_synt"/>
</dbReference>
<comment type="subcellular location">
    <subcellularLocation>
        <location evidence="6">Cytoplasm</location>
    </subcellularLocation>
</comment>
<accession>A0ABS9Z3J8</accession>
<comment type="function">
    <text evidence="6">Ligates lysine onto the cytidine present at position 34 of the AUA codon-specific tRNA(Ile) that contains the anticodon CAU, in an ATP-dependent manner. Cytidine is converted to lysidine, thus changing the amino acid specificity of the tRNA from methionine to isoleucine.</text>
</comment>
<evidence type="ECO:0000256" key="3">
    <source>
        <dbReference type="ARBA" id="ARBA00022741"/>
    </source>
</evidence>
<dbReference type="GO" id="GO:0032267">
    <property type="term" value="F:tRNA(Ile)-lysidine synthase activity"/>
    <property type="evidence" value="ECO:0007669"/>
    <property type="project" value="UniProtKB-EC"/>
</dbReference>
<dbReference type="InterPro" id="IPR014729">
    <property type="entry name" value="Rossmann-like_a/b/a_fold"/>
</dbReference>
<dbReference type="CDD" id="cd01992">
    <property type="entry name" value="TilS_N"/>
    <property type="match status" value="1"/>
</dbReference>
<evidence type="ECO:0000256" key="5">
    <source>
        <dbReference type="ARBA" id="ARBA00048539"/>
    </source>
</evidence>
<gene>
    <name evidence="6 9" type="primary">tilS</name>
    <name evidence="9" type="ORF">K2U94_03940</name>
</gene>
<evidence type="ECO:0000256" key="2">
    <source>
        <dbReference type="ARBA" id="ARBA00022694"/>
    </source>
</evidence>
<organism evidence="9 10">
    <name type="scientific">Candidatus Rhodoblastus alkanivorans</name>
    <dbReference type="NCBI Taxonomy" id="2954117"/>
    <lineage>
        <taxon>Bacteria</taxon>
        <taxon>Pseudomonadati</taxon>
        <taxon>Pseudomonadota</taxon>
        <taxon>Alphaproteobacteria</taxon>
        <taxon>Hyphomicrobiales</taxon>
        <taxon>Rhodoblastaceae</taxon>
        <taxon>Rhodoblastus</taxon>
    </lineage>
</organism>
<comment type="caution">
    <text evidence="9">The sequence shown here is derived from an EMBL/GenBank/DDBJ whole genome shotgun (WGS) entry which is preliminary data.</text>
</comment>
<sequence length="348" mass="37838">MLTQDDLDPGPLFAGFERLSGLLVAVSGGPDSLTLMRLARRWRDAGAGVALRVATVDHGLRPDSGAEAAQVGRWARELGLEHDILVWRGAKPAAGVQEKAREARYALLFDHARLIGAQAVATAHHADDQWETLLIRLARGSGIAGLSGMARDQIMRGGRLVRPLLGLSKQALIDFCRREGQDFFDDPANANPVFARARWRAVAPALHELGLTPERLEKLAERARKADEAIEWAARDVFARTKGPERNIFDLRPAEGAPQAVLERLLALIFAEIAGAAPARLERLEVFAKNLRLARENGQPLRATLGGCAARLDARGLLSLHKEKERRRGAPTSSVAARTSDFPGLPSD</sequence>
<feature type="binding site" evidence="6">
    <location>
        <begin position="27"/>
        <end position="32"/>
    </location>
    <ligand>
        <name>ATP</name>
        <dbReference type="ChEBI" id="CHEBI:30616"/>
    </ligand>
</feature>
<keyword evidence="4 6" id="KW-0067">ATP-binding</keyword>
<keyword evidence="6" id="KW-0963">Cytoplasm</keyword>
<protein>
    <recommendedName>
        <fullName evidence="6">tRNA(Ile)-lysidine synthase</fullName>
        <ecNumber evidence="6">6.3.4.19</ecNumber>
    </recommendedName>
    <alternativeName>
        <fullName evidence="6">tRNA(Ile)-2-lysyl-cytidine synthase</fullName>
    </alternativeName>
    <alternativeName>
        <fullName evidence="6">tRNA(Ile)-lysidine synthetase</fullName>
    </alternativeName>
</protein>
<comment type="catalytic activity">
    <reaction evidence="5 6">
        <text>cytidine(34) in tRNA(Ile2) + L-lysine + ATP = lysidine(34) in tRNA(Ile2) + AMP + diphosphate + H(+)</text>
        <dbReference type="Rhea" id="RHEA:43744"/>
        <dbReference type="Rhea" id="RHEA-COMP:10625"/>
        <dbReference type="Rhea" id="RHEA-COMP:10670"/>
        <dbReference type="ChEBI" id="CHEBI:15378"/>
        <dbReference type="ChEBI" id="CHEBI:30616"/>
        <dbReference type="ChEBI" id="CHEBI:32551"/>
        <dbReference type="ChEBI" id="CHEBI:33019"/>
        <dbReference type="ChEBI" id="CHEBI:82748"/>
        <dbReference type="ChEBI" id="CHEBI:83665"/>
        <dbReference type="ChEBI" id="CHEBI:456215"/>
        <dbReference type="EC" id="6.3.4.19"/>
    </reaction>
</comment>
<evidence type="ECO:0000313" key="10">
    <source>
        <dbReference type="Proteomes" id="UP001139104"/>
    </source>
</evidence>
<proteinExistence type="inferred from homology"/>
<evidence type="ECO:0000256" key="4">
    <source>
        <dbReference type="ARBA" id="ARBA00022840"/>
    </source>
</evidence>
<dbReference type="SUPFAM" id="SSF52402">
    <property type="entry name" value="Adenine nucleotide alpha hydrolases-like"/>
    <property type="match status" value="1"/>
</dbReference>
<comment type="similarity">
    <text evidence="6">Belongs to the tRNA(Ile)-lysidine synthase family.</text>
</comment>
<dbReference type="InterPro" id="IPR011063">
    <property type="entry name" value="TilS/TtcA_N"/>
</dbReference>
<feature type="region of interest" description="Disordered" evidence="7">
    <location>
        <begin position="323"/>
        <end position="348"/>
    </location>
</feature>
<dbReference type="PANTHER" id="PTHR43033:SF1">
    <property type="entry name" value="TRNA(ILE)-LYSIDINE SYNTHASE-RELATED"/>
    <property type="match status" value="1"/>
</dbReference>
<evidence type="ECO:0000256" key="7">
    <source>
        <dbReference type="SAM" id="MobiDB-lite"/>
    </source>
</evidence>
<dbReference type="NCBIfam" id="TIGR02432">
    <property type="entry name" value="lysidine_TilS_N"/>
    <property type="match status" value="1"/>
</dbReference>
<evidence type="ECO:0000313" key="9">
    <source>
        <dbReference type="EMBL" id="MCI4681920.1"/>
    </source>
</evidence>
<name>A0ABS9Z3J8_9HYPH</name>
<comment type="domain">
    <text evidence="6">The N-terminal region contains the highly conserved SGGXDS motif, predicted to be a P-loop motif involved in ATP binding.</text>
</comment>
<evidence type="ECO:0000256" key="6">
    <source>
        <dbReference type="HAMAP-Rule" id="MF_01161"/>
    </source>
</evidence>
<dbReference type="EC" id="6.3.4.19" evidence="6"/>
<dbReference type="InterPro" id="IPR012795">
    <property type="entry name" value="tRNA_Ile_lys_synt_N"/>
</dbReference>
<dbReference type="HAMAP" id="MF_01161">
    <property type="entry name" value="tRNA_Ile_lys_synt"/>
    <property type="match status" value="1"/>
</dbReference>
<dbReference type="Pfam" id="PF01171">
    <property type="entry name" value="ATP_bind_3"/>
    <property type="match status" value="1"/>
</dbReference>
<keyword evidence="1 6" id="KW-0436">Ligase</keyword>
<dbReference type="EMBL" id="JAIVFP010000001">
    <property type="protein sequence ID" value="MCI4681920.1"/>
    <property type="molecule type" value="Genomic_DNA"/>
</dbReference>
<keyword evidence="2 6" id="KW-0819">tRNA processing</keyword>
<evidence type="ECO:0000259" key="8">
    <source>
        <dbReference type="Pfam" id="PF01171"/>
    </source>
</evidence>
<keyword evidence="10" id="KW-1185">Reference proteome</keyword>